<dbReference type="Gene3D" id="2.30.30.110">
    <property type="match status" value="1"/>
</dbReference>
<dbReference type="SUPFAM" id="SSF50118">
    <property type="entry name" value="Cell growth inhibitor/plasmid maintenance toxic component"/>
    <property type="match status" value="1"/>
</dbReference>
<reference evidence="1 2" key="1">
    <citation type="submission" date="2024-09" db="EMBL/GenBank/DDBJ databases">
        <authorList>
            <person name="Sun Q."/>
            <person name="Mori K."/>
        </authorList>
    </citation>
    <scope>NUCLEOTIDE SEQUENCE [LARGE SCALE GENOMIC DNA]</scope>
    <source>
        <strain evidence="1 2">ATCC 51285</strain>
    </source>
</reference>
<gene>
    <name evidence="1" type="ORF">ACFFLH_10835</name>
</gene>
<organism evidence="1 2">
    <name type="scientific">Balneatrix alpica</name>
    <dbReference type="NCBI Taxonomy" id="75684"/>
    <lineage>
        <taxon>Bacteria</taxon>
        <taxon>Pseudomonadati</taxon>
        <taxon>Pseudomonadota</taxon>
        <taxon>Gammaproteobacteria</taxon>
        <taxon>Oceanospirillales</taxon>
        <taxon>Balneatrichaceae</taxon>
        <taxon>Balneatrix</taxon>
    </lineage>
</organism>
<dbReference type="InterPro" id="IPR011067">
    <property type="entry name" value="Plasmid_toxin/cell-grow_inhib"/>
</dbReference>
<accession>A0ABV5ZC98</accession>
<evidence type="ECO:0000313" key="1">
    <source>
        <dbReference type="EMBL" id="MFB9886910.1"/>
    </source>
</evidence>
<sequence length="97" mass="10616">MSSCSSAAPPPPKQYNKQTDLLICYPISTSIRGHATEVPVSNFEQPSVVATSLIQTLSWQERKAKFVCKAENSVFDKALVRIIPLIGLTESKADLSH</sequence>
<evidence type="ECO:0000313" key="2">
    <source>
        <dbReference type="Proteomes" id="UP001589628"/>
    </source>
</evidence>
<dbReference type="EMBL" id="JBHLZN010000003">
    <property type="protein sequence ID" value="MFB9886910.1"/>
    <property type="molecule type" value="Genomic_DNA"/>
</dbReference>
<keyword evidence="2" id="KW-1185">Reference proteome</keyword>
<name>A0ABV5ZC98_9GAMM</name>
<protein>
    <submittedName>
        <fullName evidence="1">Uncharacterized protein</fullName>
    </submittedName>
</protein>
<dbReference type="Proteomes" id="UP001589628">
    <property type="component" value="Unassembled WGS sequence"/>
</dbReference>
<dbReference type="RefSeq" id="WP_376836585.1">
    <property type="nucleotide sequence ID" value="NZ_JBHLZN010000003.1"/>
</dbReference>
<comment type="caution">
    <text evidence="1">The sequence shown here is derived from an EMBL/GenBank/DDBJ whole genome shotgun (WGS) entry which is preliminary data.</text>
</comment>
<proteinExistence type="predicted"/>